<keyword evidence="4 6" id="KW-0547">Nucleotide-binding</keyword>
<dbReference type="InterPro" id="IPR050512">
    <property type="entry name" value="Sulf_AdTrans/APS_kinase"/>
</dbReference>
<comment type="pathway">
    <text evidence="6">Sulfur metabolism; hydrogen sulfide biosynthesis; sulfite from sulfate: step 2/3.</text>
</comment>
<dbReference type="PANTHER" id="PTHR42700">
    <property type="entry name" value="SULFATE ADENYLYLTRANSFERASE"/>
    <property type="match status" value="1"/>
</dbReference>
<evidence type="ECO:0000313" key="9">
    <source>
        <dbReference type="Proteomes" id="UP000176421"/>
    </source>
</evidence>
<dbReference type="UniPathway" id="UPA00140">
    <property type="reaction ID" value="UER00205"/>
</dbReference>
<dbReference type="NCBIfam" id="TIGR00455">
    <property type="entry name" value="apsK"/>
    <property type="match status" value="1"/>
</dbReference>
<reference evidence="8 9" key="1">
    <citation type="journal article" date="2016" name="Nat. Commun.">
        <title>Thousands of microbial genomes shed light on interconnected biogeochemical processes in an aquifer system.</title>
        <authorList>
            <person name="Anantharaman K."/>
            <person name="Brown C.T."/>
            <person name="Hug L.A."/>
            <person name="Sharon I."/>
            <person name="Castelle C.J."/>
            <person name="Probst A.J."/>
            <person name="Thomas B.C."/>
            <person name="Singh A."/>
            <person name="Wilkins M.J."/>
            <person name="Karaoz U."/>
            <person name="Brodie E.L."/>
            <person name="Williams K.H."/>
            <person name="Hubbard S.S."/>
            <person name="Banfield J.F."/>
        </authorList>
    </citation>
    <scope>NUCLEOTIDE SEQUENCE [LARGE SCALE GENOMIC DNA]</scope>
</reference>
<protein>
    <recommendedName>
        <fullName evidence="2 6">Adenylyl-sulfate kinase</fullName>
        <ecNumber evidence="2 6">2.7.1.25</ecNumber>
    </recommendedName>
</protein>
<comment type="similarity">
    <text evidence="6">Belongs to the APS kinase family.</text>
</comment>
<evidence type="ECO:0000259" key="7">
    <source>
        <dbReference type="Pfam" id="PF01583"/>
    </source>
</evidence>
<dbReference type="InterPro" id="IPR027417">
    <property type="entry name" value="P-loop_NTPase"/>
</dbReference>
<evidence type="ECO:0000256" key="1">
    <source>
        <dbReference type="ARBA" id="ARBA00001823"/>
    </source>
</evidence>
<dbReference type="GO" id="GO:0070814">
    <property type="term" value="P:hydrogen sulfide biosynthetic process"/>
    <property type="evidence" value="ECO:0007669"/>
    <property type="project" value="UniProtKB-UniPathway"/>
</dbReference>
<evidence type="ECO:0000256" key="4">
    <source>
        <dbReference type="ARBA" id="ARBA00022741"/>
    </source>
</evidence>
<organism evidence="8 9">
    <name type="scientific">Candidatus Staskawiczbacteria bacterium RIFCSPHIGHO2_02_FULL_34_9</name>
    <dbReference type="NCBI Taxonomy" id="1802206"/>
    <lineage>
        <taxon>Bacteria</taxon>
        <taxon>Candidatus Staskawicziibacteriota</taxon>
    </lineage>
</organism>
<dbReference type="STRING" id="1802206.A3D35_00255"/>
<comment type="caution">
    <text evidence="8">The sequence shown here is derived from an EMBL/GenBank/DDBJ whole genome shotgun (WGS) entry which is preliminary data.</text>
</comment>
<keyword evidence="6 8" id="KW-0418">Kinase</keyword>
<dbReference type="CDD" id="cd02027">
    <property type="entry name" value="APSK"/>
    <property type="match status" value="1"/>
</dbReference>
<dbReference type="EC" id="2.7.1.25" evidence="2 6"/>
<evidence type="ECO:0000313" key="8">
    <source>
        <dbReference type="EMBL" id="OGZ69679.1"/>
    </source>
</evidence>
<accession>A0A1G2I4S3</accession>
<evidence type="ECO:0000256" key="2">
    <source>
        <dbReference type="ARBA" id="ARBA00012121"/>
    </source>
</evidence>
<dbReference type="Gene3D" id="3.40.50.300">
    <property type="entry name" value="P-loop containing nucleotide triphosphate hydrolases"/>
    <property type="match status" value="1"/>
</dbReference>
<keyword evidence="3 6" id="KW-0808">Transferase</keyword>
<evidence type="ECO:0000256" key="6">
    <source>
        <dbReference type="RuleBase" id="RU004347"/>
    </source>
</evidence>
<comment type="catalytic activity">
    <reaction evidence="1 6">
        <text>adenosine 5'-phosphosulfate + ATP = 3'-phosphoadenylyl sulfate + ADP + H(+)</text>
        <dbReference type="Rhea" id="RHEA:24152"/>
        <dbReference type="ChEBI" id="CHEBI:15378"/>
        <dbReference type="ChEBI" id="CHEBI:30616"/>
        <dbReference type="ChEBI" id="CHEBI:58243"/>
        <dbReference type="ChEBI" id="CHEBI:58339"/>
        <dbReference type="ChEBI" id="CHEBI:456216"/>
        <dbReference type="EC" id="2.7.1.25"/>
    </reaction>
</comment>
<dbReference type="GO" id="GO:0004781">
    <property type="term" value="F:sulfate adenylyltransferase (ATP) activity"/>
    <property type="evidence" value="ECO:0007669"/>
    <property type="project" value="TreeGrafter"/>
</dbReference>
<dbReference type="GO" id="GO:0019379">
    <property type="term" value="P:sulfate assimilation, phosphoadenylyl sulfate reduction by phosphoadenylyl-sulfate reductase (thioredoxin)"/>
    <property type="evidence" value="ECO:0007669"/>
    <property type="project" value="TreeGrafter"/>
</dbReference>
<name>A0A1G2I4S3_9BACT</name>
<gene>
    <name evidence="8" type="ORF">A3D35_00255</name>
</gene>
<dbReference type="Pfam" id="PF01583">
    <property type="entry name" value="APS_kinase"/>
    <property type="match status" value="1"/>
</dbReference>
<dbReference type="Proteomes" id="UP000176421">
    <property type="component" value="Unassembled WGS sequence"/>
</dbReference>
<dbReference type="GO" id="GO:0005737">
    <property type="term" value="C:cytoplasm"/>
    <property type="evidence" value="ECO:0007669"/>
    <property type="project" value="TreeGrafter"/>
</dbReference>
<evidence type="ECO:0000256" key="5">
    <source>
        <dbReference type="ARBA" id="ARBA00022840"/>
    </source>
</evidence>
<dbReference type="GO" id="GO:0005524">
    <property type="term" value="F:ATP binding"/>
    <property type="evidence" value="ECO:0007669"/>
    <property type="project" value="UniProtKB-KW"/>
</dbReference>
<dbReference type="PANTHER" id="PTHR42700:SF1">
    <property type="entry name" value="SULFATE ADENYLYLTRANSFERASE"/>
    <property type="match status" value="1"/>
</dbReference>
<dbReference type="InterPro" id="IPR059117">
    <property type="entry name" value="APS_kinase_dom"/>
</dbReference>
<comment type="function">
    <text evidence="6">Catalyzes the synthesis of activated sulfate.</text>
</comment>
<dbReference type="InterPro" id="IPR002891">
    <property type="entry name" value="APS"/>
</dbReference>
<dbReference type="GO" id="GO:0010134">
    <property type="term" value="P:sulfate assimilation via adenylyl sulfate reduction"/>
    <property type="evidence" value="ECO:0007669"/>
    <property type="project" value="TreeGrafter"/>
</dbReference>
<dbReference type="SUPFAM" id="SSF52540">
    <property type="entry name" value="P-loop containing nucleoside triphosphate hydrolases"/>
    <property type="match status" value="1"/>
</dbReference>
<dbReference type="EMBL" id="MHOS01000004">
    <property type="protein sequence ID" value="OGZ69679.1"/>
    <property type="molecule type" value="Genomic_DNA"/>
</dbReference>
<evidence type="ECO:0000256" key="3">
    <source>
        <dbReference type="ARBA" id="ARBA00022679"/>
    </source>
</evidence>
<proteinExistence type="inferred from homology"/>
<sequence length="172" mass="19429">MIIWFTGLSGSGKSTLSGYLKTALEKDGFSVLRVDGDLFRQKNKADFTRKGIIENNLRIISHCNEIKKDYDFLIVGVISPYQETRDVARKLFGKEYVEIFLNCPLEVLVKNDTKGLYAKAKKGEIKNMIGFSDGSPYETPKSPDLEIRTDKTEIGQSIELILEHLKKHGAKI</sequence>
<keyword evidence="5 6" id="KW-0067">ATP-binding</keyword>
<dbReference type="GO" id="GO:0004020">
    <property type="term" value="F:adenylylsulfate kinase activity"/>
    <property type="evidence" value="ECO:0007669"/>
    <property type="project" value="UniProtKB-EC"/>
</dbReference>
<feature type="domain" description="APS kinase" evidence="7">
    <location>
        <begin position="2"/>
        <end position="147"/>
    </location>
</feature>
<dbReference type="AlphaFoldDB" id="A0A1G2I4S3"/>